<evidence type="ECO:0000313" key="1">
    <source>
        <dbReference type="EMBL" id="KAK9322276.1"/>
    </source>
</evidence>
<accession>A0ACC3TMT9</accession>
<evidence type="ECO:0000313" key="2">
    <source>
        <dbReference type="Proteomes" id="UP001489719"/>
    </source>
</evidence>
<name>A0ACC3TMT9_9ASCO</name>
<proteinExistence type="predicted"/>
<keyword evidence="2" id="KW-1185">Reference proteome</keyword>
<comment type="caution">
    <text evidence="1">The sequence shown here is derived from an EMBL/GenBank/DDBJ whole genome shotgun (WGS) entry which is preliminary data.</text>
</comment>
<gene>
    <name evidence="1" type="ORF">V1517DRAFT_323930</name>
</gene>
<organism evidence="1 2">
    <name type="scientific">Lipomyces orientalis</name>
    <dbReference type="NCBI Taxonomy" id="1233043"/>
    <lineage>
        <taxon>Eukaryota</taxon>
        <taxon>Fungi</taxon>
        <taxon>Dikarya</taxon>
        <taxon>Ascomycota</taxon>
        <taxon>Saccharomycotina</taxon>
        <taxon>Lipomycetes</taxon>
        <taxon>Lipomycetales</taxon>
        <taxon>Lipomycetaceae</taxon>
        <taxon>Lipomyces</taxon>
    </lineage>
</organism>
<sequence length="63" mass="7438">MVGNYAVWPAVQFVNFRIIPSDYRLMFVNTHGSVLSALNNLCRLSRRLNTSWKSLKKRLRREL</sequence>
<dbReference type="Proteomes" id="UP001489719">
    <property type="component" value="Unassembled WGS sequence"/>
</dbReference>
<dbReference type="EMBL" id="MU970080">
    <property type="protein sequence ID" value="KAK9322276.1"/>
    <property type="molecule type" value="Genomic_DNA"/>
</dbReference>
<protein>
    <submittedName>
        <fullName evidence="1">Uncharacterized protein</fullName>
    </submittedName>
</protein>
<reference evidence="2" key="1">
    <citation type="journal article" date="2024" name="Front. Bioeng. Biotechnol.">
        <title>Genome-scale model development and genomic sequencing of the oleaginous clade Lipomyces.</title>
        <authorList>
            <person name="Czajka J.J."/>
            <person name="Han Y."/>
            <person name="Kim J."/>
            <person name="Mondo S.J."/>
            <person name="Hofstad B.A."/>
            <person name="Robles A."/>
            <person name="Haridas S."/>
            <person name="Riley R."/>
            <person name="LaButti K."/>
            <person name="Pangilinan J."/>
            <person name="Andreopoulos W."/>
            <person name="Lipzen A."/>
            <person name="Yan J."/>
            <person name="Wang M."/>
            <person name="Ng V."/>
            <person name="Grigoriev I.V."/>
            <person name="Spatafora J.W."/>
            <person name="Magnuson J.K."/>
            <person name="Baker S.E."/>
            <person name="Pomraning K.R."/>
        </authorList>
    </citation>
    <scope>NUCLEOTIDE SEQUENCE [LARGE SCALE GENOMIC DNA]</scope>
    <source>
        <strain evidence="2">CBS 10300</strain>
    </source>
</reference>